<dbReference type="AlphaFoldDB" id="A0A217ED65"/>
<evidence type="ECO:0000256" key="8">
    <source>
        <dbReference type="SAM" id="MobiDB-lite"/>
    </source>
</evidence>
<feature type="region of interest" description="Disordered" evidence="8">
    <location>
        <begin position="81"/>
        <end position="101"/>
    </location>
</feature>
<feature type="signal peptide" evidence="9">
    <location>
        <begin position="1"/>
        <end position="20"/>
    </location>
</feature>
<feature type="domain" description="TonB-dependent receptor plug" evidence="10">
    <location>
        <begin position="50"/>
        <end position="182"/>
    </location>
</feature>
<gene>
    <name evidence="11" type="ORF">SAMN05444584_0331</name>
</gene>
<evidence type="ECO:0000256" key="3">
    <source>
        <dbReference type="ARBA" id="ARBA00022452"/>
    </source>
</evidence>
<keyword evidence="5 7" id="KW-0472">Membrane</keyword>
<keyword evidence="12" id="KW-1185">Reference proteome</keyword>
<dbReference type="Proteomes" id="UP000243463">
    <property type="component" value="Unassembled WGS sequence"/>
</dbReference>
<dbReference type="InterPro" id="IPR039426">
    <property type="entry name" value="TonB-dep_rcpt-like"/>
</dbReference>
<keyword evidence="2 7" id="KW-0813">Transport</keyword>
<dbReference type="InterPro" id="IPR012910">
    <property type="entry name" value="Plug_dom"/>
</dbReference>
<keyword evidence="9" id="KW-0732">Signal</keyword>
<sequence>MKRKVYFILACSTLVNPAYAEEAIKKGLEDDHTQALDEDTIIVRSTPTSQTTGTQMITADQIQRMPIRNGSITELLKNNPNVQFANSSDNGNTPGELQPENVSFHGEKFYQNNFMIDGLSNNNTINPGANGGELTASPDGYSPTDLPAGGAQSFWINSELIESAEVFDSNISAKYGNFTGGVVDAKLKKPNLTKAGGRVSYRTTNDHLTQYHVNESIQTDFDRAVNLYYQPEFNKQFYSLSLNQPLSERLGIVFSYNRQQSDIGYFHPYLNKKDQQQRLSETYLLKAMYLTDGGDTLNSTVMYSPHESKYFKKDIQNGAYTNTGGGYRFNLDWEHVASWGQVKSLIGYQYEQNDIQHEVDYYANWYSKYLNQASSVIDWNSTGSDTTATRFGQYGGYGHYATEKTTTTVKQDYELHPIQWQGVTHQLDLGWEINAYQARYQRFNDVYMSRGSPTWSKSTACQVADPYCIAGEQYFKSRTRYPARTVEGDYVNYAVYLQNSMLWKNLEVTPGLRLNYDDLLGNFNISPRLATSWDVFGNRHTRLFAGANRYHAQGILAYKLRQGIGEYSIETRTDSMSAWKAGSALQASYDYNISKLKTPYSDELNFGLSQHLGQTVWTLKYVNRQGRDQFGRNSSVMSNGQKYYYLDNTGHTEGNTVSLTIEPISPYEFKYAQLKWMFAANYTKNKSSSQTYYDLSNTDQNMVIFKGKLMEKGDMEALDFNTPWTAFFNLDLTIPKIHLDWSQRIGYTAGYRSYSTSTVNCVEYSSICGNYDGNATLYMPIKYKNYFSYDWHFNYRQPMFKDHVLDITLDVMNVFNKAIATDQLSTLSRTSVNKTGRQFWLGAAWSW</sequence>
<evidence type="ECO:0000256" key="1">
    <source>
        <dbReference type="ARBA" id="ARBA00004571"/>
    </source>
</evidence>
<keyword evidence="4 7" id="KW-0812">Transmembrane</keyword>
<feature type="chain" id="PRO_5012600724" evidence="9">
    <location>
        <begin position="21"/>
        <end position="847"/>
    </location>
</feature>
<feature type="compositionally biased region" description="Polar residues" evidence="8">
    <location>
        <begin position="81"/>
        <end position="95"/>
    </location>
</feature>
<evidence type="ECO:0000313" key="11">
    <source>
        <dbReference type="EMBL" id="SNQ28411.1"/>
    </source>
</evidence>
<evidence type="ECO:0000256" key="7">
    <source>
        <dbReference type="PROSITE-ProRule" id="PRU01360"/>
    </source>
</evidence>
<evidence type="ECO:0000256" key="5">
    <source>
        <dbReference type="ARBA" id="ARBA00023136"/>
    </source>
</evidence>
<comment type="subcellular location">
    <subcellularLocation>
        <location evidence="1 7">Cell outer membrane</location>
        <topology evidence="1 7">Multi-pass membrane protein</topology>
    </subcellularLocation>
</comment>
<proteinExistence type="inferred from homology"/>
<dbReference type="EMBL" id="FZLN01000001">
    <property type="protein sequence ID" value="SNQ28411.1"/>
    <property type="molecule type" value="Genomic_DNA"/>
</dbReference>
<evidence type="ECO:0000256" key="6">
    <source>
        <dbReference type="ARBA" id="ARBA00023237"/>
    </source>
</evidence>
<dbReference type="InterPro" id="IPR037066">
    <property type="entry name" value="Plug_dom_sf"/>
</dbReference>
<dbReference type="RefSeq" id="WP_088822438.1">
    <property type="nucleotide sequence ID" value="NZ_FZLN01000001.1"/>
</dbReference>
<dbReference type="Gene3D" id="2.170.130.10">
    <property type="entry name" value="TonB-dependent receptor, plug domain"/>
    <property type="match status" value="1"/>
</dbReference>
<name>A0A217ED65_9GAMM</name>
<accession>A0A217ED65</accession>
<keyword evidence="3 7" id="KW-1134">Transmembrane beta strand</keyword>
<evidence type="ECO:0000256" key="2">
    <source>
        <dbReference type="ARBA" id="ARBA00022448"/>
    </source>
</evidence>
<evidence type="ECO:0000259" key="10">
    <source>
        <dbReference type="Pfam" id="PF07715"/>
    </source>
</evidence>
<protein>
    <submittedName>
        <fullName evidence="11">Outer membrane receptor proteins, mostly Fe transport</fullName>
    </submittedName>
</protein>
<keyword evidence="11" id="KW-0675">Receptor</keyword>
<keyword evidence="6 7" id="KW-0998">Cell outer membrane</keyword>
<evidence type="ECO:0000256" key="9">
    <source>
        <dbReference type="SAM" id="SignalP"/>
    </source>
</evidence>
<evidence type="ECO:0000256" key="4">
    <source>
        <dbReference type="ARBA" id="ARBA00022692"/>
    </source>
</evidence>
<dbReference type="PROSITE" id="PS52016">
    <property type="entry name" value="TONB_DEPENDENT_REC_3"/>
    <property type="match status" value="1"/>
</dbReference>
<comment type="similarity">
    <text evidence="7">Belongs to the TonB-dependent receptor family.</text>
</comment>
<reference evidence="12" key="1">
    <citation type="submission" date="2017-06" db="EMBL/GenBank/DDBJ databases">
        <authorList>
            <person name="Varghese N."/>
            <person name="Submissions S."/>
        </authorList>
    </citation>
    <scope>NUCLEOTIDE SEQUENCE [LARGE SCALE GENOMIC DNA]</scope>
    <source>
        <strain evidence="12">ANC 5114</strain>
    </source>
</reference>
<dbReference type="GO" id="GO:0009279">
    <property type="term" value="C:cell outer membrane"/>
    <property type="evidence" value="ECO:0007669"/>
    <property type="project" value="UniProtKB-SubCell"/>
</dbReference>
<dbReference type="InterPro" id="IPR036942">
    <property type="entry name" value="Beta-barrel_TonB_sf"/>
</dbReference>
<evidence type="ECO:0000313" key="12">
    <source>
        <dbReference type="Proteomes" id="UP000243463"/>
    </source>
</evidence>
<dbReference type="Gene3D" id="2.40.170.20">
    <property type="entry name" value="TonB-dependent receptor, beta-barrel domain"/>
    <property type="match status" value="1"/>
</dbReference>
<dbReference type="OrthoDB" id="9766643at2"/>
<dbReference type="Pfam" id="PF07715">
    <property type="entry name" value="Plug"/>
    <property type="match status" value="1"/>
</dbReference>
<organism evidence="11 12">
    <name type="scientific">Acinetobacter apis</name>
    <dbReference type="NCBI Taxonomy" id="1229165"/>
    <lineage>
        <taxon>Bacteria</taxon>
        <taxon>Pseudomonadati</taxon>
        <taxon>Pseudomonadota</taxon>
        <taxon>Gammaproteobacteria</taxon>
        <taxon>Moraxellales</taxon>
        <taxon>Moraxellaceae</taxon>
        <taxon>Acinetobacter</taxon>
    </lineage>
</organism>
<dbReference type="SUPFAM" id="SSF56935">
    <property type="entry name" value="Porins"/>
    <property type="match status" value="1"/>
</dbReference>